<dbReference type="STRING" id="1337093.MBELCI_0686"/>
<name>U3AAC0_9RHOB</name>
<protein>
    <submittedName>
        <fullName evidence="1">Uncharacterized protein</fullName>
    </submittedName>
</protein>
<dbReference type="Proteomes" id="UP000016566">
    <property type="component" value="Unassembled WGS sequence"/>
</dbReference>
<dbReference type="EMBL" id="BATB01000005">
    <property type="protein sequence ID" value="GAD54634.1"/>
    <property type="molecule type" value="Genomic_DNA"/>
</dbReference>
<reference evidence="1" key="1">
    <citation type="journal article" date="2013" name="Genome Announc.">
        <title>Draft Genome Sequence of Loktanella cinnabarina LL-001T, Isolated from Deep-Sea Floor Sediment.</title>
        <authorList>
            <person name="Nishi S."/>
            <person name="Tsubouchi T."/>
            <person name="Takaki Y."/>
            <person name="Koyanagi R."/>
            <person name="Satoh N."/>
            <person name="Maruyama T."/>
            <person name="Hatada Y."/>
        </authorList>
    </citation>
    <scope>NUCLEOTIDE SEQUENCE [LARGE SCALE GENOMIC DNA]</scope>
    <source>
        <strain evidence="1">LL-001</strain>
    </source>
</reference>
<keyword evidence="2" id="KW-1185">Reference proteome</keyword>
<comment type="caution">
    <text evidence="1">The sequence shown here is derived from an EMBL/GenBank/DDBJ whole genome shotgun (WGS) entry which is preliminary data.</text>
</comment>
<evidence type="ECO:0000313" key="2">
    <source>
        <dbReference type="Proteomes" id="UP000016566"/>
    </source>
</evidence>
<organism evidence="1 2">
    <name type="scientific">Limimaricola cinnabarinus LL-001</name>
    <dbReference type="NCBI Taxonomy" id="1337093"/>
    <lineage>
        <taxon>Bacteria</taxon>
        <taxon>Pseudomonadati</taxon>
        <taxon>Pseudomonadota</taxon>
        <taxon>Alphaproteobacteria</taxon>
        <taxon>Rhodobacterales</taxon>
        <taxon>Paracoccaceae</taxon>
        <taxon>Limimaricola</taxon>
    </lineage>
</organism>
<accession>U3AAC0</accession>
<evidence type="ECO:0000313" key="1">
    <source>
        <dbReference type="EMBL" id="GAD54634.1"/>
    </source>
</evidence>
<gene>
    <name evidence="1" type="ORF">MBELCI_0686</name>
</gene>
<proteinExistence type="predicted"/>
<dbReference type="AlphaFoldDB" id="U3AAC0"/>
<sequence>MRGFRMRGCRHDATCRESPATQFPCECSLERGQGGCKASRSSG</sequence>